<protein>
    <submittedName>
        <fullName evidence="1">Uncharacterized protein</fullName>
    </submittedName>
</protein>
<keyword evidence="2" id="KW-1185">Reference proteome</keyword>
<evidence type="ECO:0000313" key="2">
    <source>
        <dbReference type="Proteomes" id="UP001362999"/>
    </source>
</evidence>
<accession>A0AAW0D156</accession>
<dbReference type="Proteomes" id="UP001362999">
    <property type="component" value="Unassembled WGS sequence"/>
</dbReference>
<sequence length="355" mass="39011">MLPRLSLVPSRYTRFKACFPRCMCGEMGVVSRSDTTIIYAHTPPHLPRTLCLPDTSPILDFSSASLCPLVSEDFDNTTTATAHLSRYLLTDPAADATRPTSIACGPPVRRVAKTRGFQARRLQHPQAVNMRFNVHFCLRLPTPSTSHFLPCAPRLVHRLLRMQSAHTTAVSGLRRGGAQGCQRSFSFRTRTPFKTPAPLVPSPSHIAGTPALPSPIHSADTPLPPLIWLSPPLHKQRQFPHLLPNSPHHPYLYRAVRLARAPRHFEVKGQVAQAIKCAERLRVDRSASYIYNNNASRDSYASSYISGSIGGTVRLYDDADIDDAMLVMPIGMAAPTGGLRSGRGAVAQRMRQATA</sequence>
<gene>
    <name evidence="1" type="ORF">R3P38DRAFT_3175542</name>
</gene>
<comment type="caution">
    <text evidence="1">The sequence shown here is derived from an EMBL/GenBank/DDBJ whole genome shotgun (WGS) entry which is preliminary data.</text>
</comment>
<dbReference type="AlphaFoldDB" id="A0AAW0D156"/>
<dbReference type="EMBL" id="JAWWNJ010000010">
    <property type="protein sequence ID" value="KAK7046262.1"/>
    <property type="molecule type" value="Genomic_DNA"/>
</dbReference>
<organism evidence="1 2">
    <name type="scientific">Favolaschia claudopus</name>
    <dbReference type="NCBI Taxonomy" id="2862362"/>
    <lineage>
        <taxon>Eukaryota</taxon>
        <taxon>Fungi</taxon>
        <taxon>Dikarya</taxon>
        <taxon>Basidiomycota</taxon>
        <taxon>Agaricomycotina</taxon>
        <taxon>Agaricomycetes</taxon>
        <taxon>Agaricomycetidae</taxon>
        <taxon>Agaricales</taxon>
        <taxon>Marasmiineae</taxon>
        <taxon>Mycenaceae</taxon>
        <taxon>Favolaschia</taxon>
    </lineage>
</organism>
<evidence type="ECO:0000313" key="1">
    <source>
        <dbReference type="EMBL" id="KAK7046262.1"/>
    </source>
</evidence>
<name>A0AAW0D156_9AGAR</name>
<proteinExistence type="predicted"/>
<reference evidence="1 2" key="1">
    <citation type="journal article" date="2024" name="J Genomics">
        <title>Draft genome sequencing and assembly of Favolaschia claudopus CIRM-BRFM 2984 isolated from oak limbs.</title>
        <authorList>
            <person name="Navarro D."/>
            <person name="Drula E."/>
            <person name="Chaduli D."/>
            <person name="Cazenave R."/>
            <person name="Ahrendt S."/>
            <person name="Wang J."/>
            <person name="Lipzen A."/>
            <person name="Daum C."/>
            <person name="Barry K."/>
            <person name="Grigoriev I.V."/>
            <person name="Favel A."/>
            <person name="Rosso M.N."/>
            <person name="Martin F."/>
        </authorList>
    </citation>
    <scope>NUCLEOTIDE SEQUENCE [LARGE SCALE GENOMIC DNA]</scope>
    <source>
        <strain evidence="1 2">CIRM-BRFM 2984</strain>
    </source>
</reference>